<evidence type="ECO:0008006" key="4">
    <source>
        <dbReference type="Google" id="ProtNLM"/>
    </source>
</evidence>
<comment type="caution">
    <text evidence="2">The sequence shown here is derived from an EMBL/GenBank/DDBJ whole genome shotgun (WGS) entry which is preliminary data.</text>
</comment>
<protein>
    <recommendedName>
        <fullName evidence="4">Reverse transcriptase domain-containing protein</fullName>
    </recommendedName>
</protein>
<organism evidence="2 3">
    <name type="scientific">Symbiodinium microadriaticum</name>
    <name type="common">Dinoflagellate</name>
    <name type="synonym">Zooxanthella microadriatica</name>
    <dbReference type="NCBI Taxonomy" id="2951"/>
    <lineage>
        <taxon>Eukaryota</taxon>
        <taxon>Sar</taxon>
        <taxon>Alveolata</taxon>
        <taxon>Dinophyceae</taxon>
        <taxon>Suessiales</taxon>
        <taxon>Symbiodiniaceae</taxon>
        <taxon>Symbiodinium</taxon>
    </lineage>
</organism>
<feature type="region of interest" description="Disordered" evidence="1">
    <location>
        <begin position="1"/>
        <end position="39"/>
    </location>
</feature>
<evidence type="ECO:0000313" key="2">
    <source>
        <dbReference type="EMBL" id="OLQ02173.1"/>
    </source>
</evidence>
<feature type="compositionally biased region" description="Basic residues" evidence="1">
    <location>
        <begin position="182"/>
        <end position="191"/>
    </location>
</feature>
<dbReference type="OrthoDB" id="435564at2759"/>
<dbReference type="EMBL" id="LSRX01000271">
    <property type="protein sequence ID" value="OLQ02173.1"/>
    <property type="molecule type" value="Genomic_DNA"/>
</dbReference>
<feature type="compositionally biased region" description="Low complexity" evidence="1">
    <location>
        <begin position="164"/>
        <end position="181"/>
    </location>
</feature>
<feature type="region of interest" description="Disordered" evidence="1">
    <location>
        <begin position="153"/>
        <end position="191"/>
    </location>
</feature>
<evidence type="ECO:0000256" key="1">
    <source>
        <dbReference type="SAM" id="MobiDB-lite"/>
    </source>
</evidence>
<evidence type="ECO:0000313" key="3">
    <source>
        <dbReference type="Proteomes" id="UP000186817"/>
    </source>
</evidence>
<sequence>MSESDEDAPWRLGPPPPLASGAADGPRPPAGPPPPRAVDSWSRLSHAYSQAVAGVINTHYATHFRGTILTYLPAELQTPFVGLQDLVVSIRPLRPHERNHPLRLHIQDDEADTVEGTETMGHHEAGTDEHPSHSAGDDIDEPAYYYADTMMPISEGEDEGPDDTAASTTAATASTRAPSSKAKAKAKAGRKPPARADGLWSLFNLLLFYAGPELETLLRRDKVDIAFIQDEQVYERRHKWFIKLHKCLTGMQHERRSKRRRGYPNSALHGIRNLYNYELYEMRQRSKQRKLDILDSAQQAANEGNAYKVWQAVKKLVPKVPRKQLQLHKHGTMMTFREELDWIVEAYGRRYGEQAQVDELPVCTVDKTQKTFSISSADLEAQLAKLNPRKAVPKGTTPSVVWKACSQIVAGPVTEAFNFLWQEETPTVAQSWADAEVALLPKSHGRSATPEARRAIVHMVMRYPQCKCPAPTDDFNNSWTRQHITKYADDTHARWMFSTYSEFEAVMQEINIVLQCFRRFHMRINLEKTKAILKVVGSLKHRVKQNFVRKFQDSRRLLLSPKNPDKWLTLVSHAEYLGAVVSYDQYELQTMRHRIQKANNRRWALASFLHSRRISVSLTEPDELEEFFGTVKPQVMQNKRRRSVEQPMLHPRNPRHSDDLVLTLAKVVVRQEEELKILKQDHSIVMWMKPGEASILNHLFQVAKAYKQKLQENPMWSPDRKTPRTVLAIAVFRELADRLSKVLNSEELLKKASDMGWRDPNTGWPFQRWNPTLKCLEKDPHRAPLSDQTIQQTLVALQQSLDADTVTRFACTRKLTETMQGMATFLMDISVRSPAAQESWNSILSLQGNTVLQLIGLAYRRETLQCGPMVNQLKEMIRGRCAKFTGCLGRHGGNMQKALLLCPANCQWKYVVLRTPRSIDVRIATSRSEYWGRLTPSVRVALSGLYVLPELNIWCSLGYFTFGAPSGAIASVLLVEVVPRTQWRWRLLLRLQLRLTADKQWHCSWTSMAGIALDEQGFCESNAMRHLTVLAKSGLSLWKSITSEVIGIRRLFTREGFLKVHCLIGFDKSDRWDLLSEEAALANLFVAWALASADGHGGTGTFFRALFLLPQLRGGVQPLTQWPSMKALLSTTG</sequence>
<dbReference type="Proteomes" id="UP000186817">
    <property type="component" value="Unassembled WGS sequence"/>
</dbReference>
<reference evidence="2 3" key="1">
    <citation type="submission" date="2016-02" db="EMBL/GenBank/DDBJ databases">
        <title>Genome analysis of coral dinoflagellate symbionts highlights evolutionary adaptations to a symbiotic lifestyle.</title>
        <authorList>
            <person name="Aranda M."/>
            <person name="Li Y."/>
            <person name="Liew Y.J."/>
            <person name="Baumgarten S."/>
            <person name="Simakov O."/>
            <person name="Wilson M."/>
            <person name="Piel J."/>
            <person name="Ashoor H."/>
            <person name="Bougouffa S."/>
            <person name="Bajic V.B."/>
            <person name="Ryu T."/>
            <person name="Ravasi T."/>
            <person name="Bayer T."/>
            <person name="Micklem G."/>
            <person name="Kim H."/>
            <person name="Bhak J."/>
            <person name="Lajeunesse T.C."/>
            <person name="Voolstra C.R."/>
        </authorList>
    </citation>
    <scope>NUCLEOTIDE SEQUENCE [LARGE SCALE GENOMIC DNA]</scope>
    <source>
        <strain evidence="2 3">CCMP2467</strain>
    </source>
</reference>
<proteinExistence type="predicted"/>
<gene>
    <name evidence="2" type="ORF">AK812_SmicGene15019</name>
</gene>
<feature type="compositionally biased region" description="Pro residues" evidence="1">
    <location>
        <begin position="26"/>
        <end position="36"/>
    </location>
</feature>
<keyword evidence="3" id="KW-1185">Reference proteome</keyword>
<accession>A0A1Q9E448</accession>
<dbReference type="AlphaFoldDB" id="A0A1Q9E448"/>
<name>A0A1Q9E448_SYMMI</name>